<feature type="domain" description="PDZ" evidence="3">
    <location>
        <begin position="1198"/>
        <end position="1268"/>
    </location>
</feature>
<feature type="coiled-coil region" evidence="1">
    <location>
        <begin position="2165"/>
        <end position="2199"/>
    </location>
</feature>
<dbReference type="PROSITE" id="PS50106">
    <property type="entry name" value="PDZ"/>
    <property type="match status" value="1"/>
</dbReference>
<dbReference type="PROSITE" id="PS51126">
    <property type="entry name" value="DILUTE"/>
    <property type="match status" value="1"/>
</dbReference>
<feature type="compositionally biased region" description="Polar residues" evidence="2">
    <location>
        <begin position="2046"/>
        <end position="2057"/>
    </location>
</feature>
<dbReference type="GeneID" id="20318835"/>
<dbReference type="EMBL" id="KL596697">
    <property type="protein sequence ID" value="KER28514.1"/>
    <property type="molecule type" value="Genomic_DNA"/>
</dbReference>
<dbReference type="InterPro" id="IPR029071">
    <property type="entry name" value="Ubiquitin-like_domsf"/>
</dbReference>
<keyword evidence="7" id="KW-1185">Reference proteome</keyword>
<dbReference type="Proteomes" id="UP000054324">
    <property type="component" value="Unassembled WGS sequence"/>
</dbReference>
<gene>
    <name evidence="6" type="ORF">T265_04653</name>
</gene>
<dbReference type="PANTHER" id="PTHR10398">
    <property type="entry name" value="AFADIN"/>
    <property type="match status" value="1"/>
</dbReference>
<feature type="compositionally biased region" description="Polar residues" evidence="2">
    <location>
        <begin position="1797"/>
        <end position="1808"/>
    </location>
</feature>
<dbReference type="InterPro" id="IPR001478">
    <property type="entry name" value="PDZ"/>
</dbReference>
<evidence type="ECO:0000313" key="6">
    <source>
        <dbReference type="EMBL" id="KER28514.1"/>
    </source>
</evidence>
<dbReference type="GO" id="GO:0005911">
    <property type="term" value="C:cell-cell junction"/>
    <property type="evidence" value="ECO:0007669"/>
    <property type="project" value="InterPro"/>
</dbReference>
<dbReference type="Pfam" id="PF00595">
    <property type="entry name" value="PDZ"/>
    <property type="match status" value="1"/>
</dbReference>
<dbReference type="SMART" id="SM00228">
    <property type="entry name" value="PDZ"/>
    <property type="match status" value="1"/>
</dbReference>
<dbReference type="SMART" id="SM01132">
    <property type="entry name" value="DIL"/>
    <property type="match status" value="1"/>
</dbReference>
<dbReference type="InterPro" id="IPR002710">
    <property type="entry name" value="Dilute_dom"/>
</dbReference>
<feature type="region of interest" description="Disordered" evidence="2">
    <location>
        <begin position="2319"/>
        <end position="2342"/>
    </location>
</feature>
<feature type="compositionally biased region" description="Basic and acidic residues" evidence="2">
    <location>
        <begin position="1699"/>
        <end position="1713"/>
    </location>
</feature>
<reference evidence="6 7" key="1">
    <citation type="submission" date="2013-11" db="EMBL/GenBank/DDBJ databases">
        <title>Opisthorchis viverrini - life in the bile duct.</title>
        <authorList>
            <person name="Young N.D."/>
            <person name="Nagarajan N."/>
            <person name="Lin S.J."/>
            <person name="Korhonen P.K."/>
            <person name="Jex A.R."/>
            <person name="Hall R.S."/>
            <person name="Safavi-Hemami H."/>
            <person name="Kaewkong W."/>
            <person name="Bertrand D."/>
            <person name="Gao S."/>
            <person name="Seet Q."/>
            <person name="Wongkham S."/>
            <person name="Teh B.T."/>
            <person name="Wongkham C."/>
            <person name="Intapan P.M."/>
            <person name="Maleewong W."/>
            <person name="Yang X."/>
            <person name="Hu M."/>
            <person name="Wang Z."/>
            <person name="Hofmann A."/>
            <person name="Sternberg P.W."/>
            <person name="Tan P."/>
            <person name="Wang J."/>
            <person name="Gasser R.B."/>
        </authorList>
    </citation>
    <scope>NUCLEOTIDE SEQUENCE [LARGE SCALE GENOMIC DNA]</scope>
</reference>
<dbReference type="InterPro" id="IPR028842">
    <property type="entry name" value="Afadin"/>
</dbReference>
<proteinExistence type="predicted"/>
<dbReference type="CTD" id="20318835"/>
<feature type="compositionally biased region" description="Polar residues" evidence="2">
    <location>
        <begin position="578"/>
        <end position="589"/>
    </location>
</feature>
<name>A0A075AG90_OPIVI</name>
<evidence type="ECO:0000313" key="7">
    <source>
        <dbReference type="Proteomes" id="UP000054324"/>
    </source>
</evidence>
<feature type="region of interest" description="Disordered" evidence="2">
    <location>
        <begin position="1095"/>
        <end position="1184"/>
    </location>
</feature>
<feature type="compositionally biased region" description="Polar residues" evidence="2">
    <location>
        <begin position="1407"/>
        <end position="1420"/>
    </location>
</feature>
<feature type="compositionally biased region" description="Basic and acidic residues" evidence="2">
    <location>
        <begin position="1847"/>
        <end position="1862"/>
    </location>
</feature>
<feature type="compositionally biased region" description="Basic and acidic residues" evidence="2">
    <location>
        <begin position="1451"/>
        <end position="1476"/>
    </location>
</feature>
<dbReference type="RefSeq" id="XP_009167708.1">
    <property type="nucleotide sequence ID" value="XM_009169444.1"/>
</dbReference>
<feature type="compositionally biased region" description="Polar residues" evidence="2">
    <location>
        <begin position="1903"/>
        <end position="1918"/>
    </location>
</feature>
<organism evidence="6 7">
    <name type="scientific">Opisthorchis viverrini</name>
    <name type="common">Southeast Asian liver fluke</name>
    <dbReference type="NCBI Taxonomy" id="6198"/>
    <lineage>
        <taxon>Eukaryota</taxon>
        <taxon>Metazoa</taxon>
        <taxon>Spiralia</taxon>
        <taxon>Lophotrochozoa</taxon>
        <taxon>Platyhelminthes</taxon>
        <taxon>Trematoda</taxon>
        <taxon>Digenea</taxon>
        <taxon>Opisthorchiida</taxon>
        <taxon>Opisthorchiata</taxon>
        <taxon>Opisthorchiidae</taxon>
        <taxon>Opisthorchis</taxon>
    </lineage>
</organism>
<evidence type="ECO:0000259" key="4">
    <source>
        <dbReference type="PROSITE" id="PS50200"/>
    </source>
</evidence>
<feature type="compositionally biased region" description="Basic residues" evidence="2">
    <location>
        <begin position="1492"/>
        <end position="1505"/>
    </location>
</feature>
<dbReference type="Pfam" id="PF01843">
    <property type="entry name" value="DIL"/>
    <property type="match status" value="1"/>
</dbReference>
<evidence type="ECO:0008006" key="8">
    <source>
        <dbReference type="Google" id="ProtNLM"/>
    </source>
</evidence>
<dbReference type="SUPFAM" id="SSF54236">
    <property type="entry name" value="Ubiquitin-like"/>
    <property type="match status" value="2"/>
</dbReference>
<dbReference type="InterPro" id="IPR036034">
    <property type="entry name" value="PDZ_sf"/>
</dbReference>
<feature type="compositionally biased region" description="Polar residues" evidence="2">
    <location>
        <begin position="139"/>
        <end position="160"/>
    </location>
</feature>
<dbReference type="GO" id="GO:0007165">
    <property type="term" value="P:signal transduction"/>
    <property type="evidence" value="ECO:0007669"/>
    <property type="project" value="InterPro"/>
</dbReference>
<dbReference type="OrthoDB" id="6260541at2759"/>
<feature type="compositionally biased region" description="Polar residues" evidence="2">
    <location>
        <begin position="1152"/>
        <end position="1168"/>
    </location>
</feature>
<protein>
    <recommendedName>
        <fullName evidence="8">Ras association domain protein</fullName>
    </recommendedName>
</protein>
<dbReference type="PANTHER" id="PTHR10398:SF2">
    <property type="entry name" value="AFADIN"/>
    <property type="match status" value="1"/>
</dbReference>
<dbReference type="Gene3D" id="2.30.42.10">
    <property type="match status" value="1"/>
</dbReference>
<dbReference type="SMART" id="SM00314">
    <property type="entry name" value="RA"/>
    <property type="match status" value="2"/>
</dbReference>
<evidence type="ECO:0000256" key="2">
    <source>
        <dbReference type="SAM" id="MobiDB-lite"/>
    </source>
</evidence>
<dbReference type="InterPro" id="IPR000159">
    <property type="entry name" value="RA_dom"/>
</dbReference>
<keyword evidence="1" id="KW-0175">Coiled coil</keyword>
<feature type="compositionally biased region" description="Basic and acidic residues" evidence="2">
    <location>
        <begin position="1758"/>
        <end position="1787"/>
    </location>
</feature>
<feature type="compositionally biased region" description="Basic and acidic residues" evidence="2">
    <location>
        <begin position="1586"/>
        <end position="1614"/>
    </location>
</feature>
<accession>A0A075AG90</accession>
<feature type="compositionally biased region" description="Polar residues" evidence="2">
    <location>
        <begin position="1865"/>
        <end position="1882"/>
    </location>
</feature>
<evidence type="ECO:0000259" key="3">
    <source>
        <dbReference type="PROSITE" id="PS50106"/>
    </source>
</evidence>
<feature type="compositionally biased region" description="Low complexity" evidence="2">
    <location>
        <begin position="2030"/>
        <end position="2045"/>
    </location>
</feature>
<feature type="region of interest" description="Disordered" evidence="2">
    <location>
        <begin position="2224"/>
        <end position="2245"/>
    </location>
</feature>
<dbReference type="Pfam" id="PF00788">
    <property type="entry name" value="RA"/>
    <property type="match status" value="2"/>
</dbReference>
<feature type="compositionally biased region" description="Low complexity" evidence="2">
    <location>
        <begin position="1560"/>
        <end position="1574"/>
    </location>
</feature>
<dbReference type="PROSITE" id="PS50200">
    <property type="entry name" value="RA"/>
    <property type="match status" value="2"/>
</dbReference>
<feature type="region of interest" description="Disordered" evidence="2">
    <location>
        <begin position="574"/>
        <end position="597"/>
    </location>
</feature>
<feature type="compositionally biased region" description="Pro residues" evidence="2">
    <location>
        <begin position="1325"/>
        <end position="1336"/>
    </location>
</feature>
<dbReference type="SUPFAM" id="SSF50156">
    <property type="entry name" value="PDZ domain-like"/>
    <property type="match status" value="1"/>
</dbReference>
<evidence type="ECO:0000256" key="1">
    <source>
        <dbReference type="SAM" id="Coils"/>
    </source>
</evidence>
<feature type="compositionally biased region" description="Polar residues" evidence="2">
    <location>
        <begin position="1665"/>
        <end position="1676"/>
    </location>
</feature>
<dbReference type="Gene3D" id="3.10.20.90">
    <property type="entry name" value="Phosphatidylinositol 3-kinase Catalytic Subunit, Chain A, domain 1"/>
    <property type="match status" value="2"/>
</dbReference>
<dbReference type="STRING" id="6198.A0A075AG90"/>
<dbReference type="KEGG" id="ovi:T265_04653"/>
<feature type="compositionally biased region" description="Basic and acidic residues" evidence="2">
    <location>
        <begin position="1095"/>
        <end position="1104"/>
    </location>
</feature>
<sequence>MRPDDNYNTLQRIKEWNATRLDLFKISEPNRRNEFHGVVRFFFQGDDLKYQAKCLRISNTTTACQLVNILVEKFYPDLKMLTAGRFALYEYHTSSGERRLGANEAPLLVQLNYAYDNHEVRFILRDESKPLPTARQQQALENQPGALQNGTARYRSSQKLVDSAEDSAKSDRGFARRWSSGSRKKKKRKEGQAEQNGIDLTPVPDSSFTRTLSNPDEVLRRRRQQRMQNRLQSGTPGEERDIVKIYGDSINPEVPFVTISLTIDDTADKVVAMALEKYGLIKQVNPKDFCIVQMNIAPRGERLPPDVEREQTLHNQDSLVGSRLLLRRQKEDISCIFQLRHRRATGKDGRKPPAPAPVHPRAPPTAFKHGSRTRSAGPGASESTDTEAVPYLIEVQSSTDHSSRPDGMVISLAGLFDRTYPAPIQLGTIEKMVGPPPNILVDKNLHPDIRPVHCTFGAVLASTSGSKWSIPKSGQPGDFDAVTSYSLLITPSLDGFARPPGPAQVRVNGQRITGPMLVPSDGLIQLGKAMFLKFVYLETDMGLVEEPPKVNATLPRIANGAPGAYSVKATSMKPLEGHSTSGTRISQTEKTNEPDSHVRLRKTSMSAAGELPLTIELQDLDRIDREYFLEHYTQIVDEILNAVGSDLHTLTHRTKDENRPALFSLSPAYALYLVYRACEKHMESLPDLVPAEKEHNVSYITNYIATRVYESLPSTTRGPADHMSLIQPFVYWLANSSELLQFFKNDVSLCSPWDKSQPSRPRSPIHACRQALHLLADAVDHCFYELRTCVTSILQPMFHCLTYPGDSDLQEDLRLDDRPINPQQISGHSRDPVKLQTLMQFLSWLMHLLRRTRVNASLTIQLFAQLFHTLNAYIFNHALINTEARPRHARDEQNIWLTRLGAVRLMRRLERIKHWAQRFGLERAAECRLQRCVQACQLIQADRSNLDDFYQFCMGLLSLNSIQLEWLLAHLGDPPPVPDDWIDLIVTGVKEVNDRAILDEMDHYLRASQQDLSIPELQLSEMKDLPLPLLLPPDGYASDAVLTGTPSGLSEFLRPLVSKGLIFVRRNPAGTGQSDSRPWIRCLRLSKIEDIETQSRDEVKRKLEVPPPTSRSTSHIPASPHGESGDNGSDLSDTDSEDNLPTNRRLKHRQYQPKTVNSRKSTSLGQTVRQHRSLPDLTNSDFGGLAKEANVPVRSITRFYLRKHNNSLGLSIVAAKAEGDTQYGIYVKDIVPGGAADRDGRLDMGDQILAIGSANLVGCAQSDAVATLAKQSQSEEGVLLTVAQGAAKFHGILELIRPPGSERPSPMADETASPAVKPRHSTKPPTAPSDAPPPHTGPYKVGATVHPPSTRMGLKPVDDPQRVPSGASKPSPIGRMAGREHPKQFGALSRSTPTLNLAEISDKDSEASFQESGTGDFTSSDAHETRRLTTRPSEPKGSVDSGRSSTRVRSMQREDPDKVDSGRRNHKPVRAEEHSRSPSPGSDIVHEDSVVPKHRKHGHSNVRQRKATEPTTQRPKSGVALHTARSQPDMSHVPGKQPTVRRSSLVAEPAELYKDAPQPDSCSDVFSSLESVSSPHTPCSLQDSAELEKERMAPSDTDPRPDLTHSGRREERVRHPPPPTASSQKAKPPLSRATPRGRTSARHLSESELTSARKQESSEPHRPHSSMQNRSNQSYLKETDVDFSDLSEETGLPGQSDSQKVRKDSRRSLKSDDSCYQGQADQESDAHYRSGTPATSGSMTPTSVDTVVSKPAPTKSTPDAREDTVHDDTGVQLKEPADNTFHQRETLKSTVADVSHPQPSSGGTQTPIDDTISESLRPPTHAIVSGPRYTDNQPSSYLPALIPDVPVLHRDPQRGRSKRDLDESGSFSVQQSMTSKKPTTDSLVHAEFVEAIPQSELRPPSVHPSSLESHAGKSQSIEQDVERRPQNLTRYTKPSSIQPRGFSGTANRPMGVTSPPPTPTAECPQYHPPERLEPVDWTGHQQSQGSAISTQFADRYERSSRAPQVAPKPQVSAPSTLHSQRPPYTPKSPQPSSISQPSIQSSTIQNVRPSTSSSLIPAQTHPPQLGAAQRVSQLEAEIAAMEASQVYSKSGEASQTLDRLRVELQFQRRLAERESLRRNPVSMDDRGLHHVTTSTIRETSQSVPSKTAADGGLMDTHIVWEEKRIQAERDLEASQRRRLAELEEEHRAMLARQEQRARERAEWFGKNQGLSDVRQPNGAEEIVRQRSQSIGSGSHSPERASYPSTTDIHTRYGRPWFDVNQRQSQFGHTTPQYPVQSRTGPQLVEAELSRAALTTPTGGDSLRMKKSVSFDKNLETITVYSPPTTPQESFAENAPSTVSRSLPMDSSASYTGTFFADRLTMFFSSSHDRSAAAKGPYSGNYAKPSPIPVDHSARQTSASPNPIPNAELLPFKEKMRLFAQQIGEDLPRERSKLSSRQKELLLINTPDIPRSSPNYTLE</sequence>
<feature type="domain" description="Ras-associating" evidence="4">
    <location>
        <begin position="35"/>
        <end position="129"/>
    </location>
</feature>
<feature type="compositionally biased region" description="Polar residues" evidence="2">
    <location>
        <begin position="1732"/>
        <end position="1746"/>
    </location>
</feature>
<feature type="compositionally biased region" description="Basic and acidic residues" evidence="2">
    <location>
        <begin position="1643"/>
        <end position="1662"/>
    </location>
</feature>
<feature type="compositionally biased region" description="Polar residues" evidence="2">
    <location>
        <begin position="2225"/>
        <end position="2235"/>
    </location>
</feature>
<feature type="compositionally biased region" description="Polar residues" evidence="2">
    <location>
        <begin position="1979"/>
        <end position="1992"/>
    </location>
</feature>
<feature type="compositionally biased region" description="Polar residues" evidence="2">
    <location>
        <begin position="1926"/>
        <end position="1938"/>
    </location>
</feature>
<evidence type="ECO:0000259" key="5">
    <source>
        <dbReference type="PROSITE" id="PS51126"/>
    </source>
</evidence>
<feature type="region of interest" description="Disordered" evidence="2">
    <location>
        <begin position="139"/>
        <end position="212"/>
    </location>
</feature>
<feature type="domain" description="Ras-associating" evidence="4">
    <location>
        <begin position="239"/>
        <end position="344"/>
    </location>
</feature>
<feature type="region of interest" description="Disordered" evidence="2">
    <location>
        <begin position="343"/>
        <end position="387"/>
    </location>
</feature>
<feature type="region of interest" description="Disordered" evidence="2">
    <location>
        <begin position="1296"/>
        <end position="2069"/>
    </location>
</feature>
<feature type="compositionally biased region" description="Pro residues" evidence="2">
    <location>
        <begin position="352"/>
        <end position="363"/>
    </location>
</feature>
<feature type="domain" description="Dilute" evidence="5">
    <location>
        <begin position="706"/>
        <end position="991"/>
    </location>
</feature>